<dbReference type="Pfam" id="PF04075">
    <property type="entry name" value="F420H2_quin_red"/>
    <property type="match status" value="1"/>
</dbReference>
<dbReference type="Proteomes" id="UP000320461">
    <property type="component" value="Unassembled WGS sequence"/>
</dbReference>
<gene>
    <name evidence="4" type="ORF">CGE01nite_06730</name>
</gene>
<dbReference type="PANTHER" id="PTHR39428">
    <property type="entry name" value="F420H(2)-DEPENDENT QUINONE REDUCTASE RV1261C"/>
    <property type="match status" value="1"/>
</dbReference>
<organism evidence="4 5">
    <name type="scientific">Cellulomonas gelida</name>
    <dbReference type="NCBI Taxonomy" id="1712"/>
    <lineage>
        <taxon>Bacteria</taxon>
        <taxon>Bacillati</taxon>
        <taxon>Actinomycetota</taxon>
        <taxon>Actinomycetes</taxon>
        <taxon>Micrococcales</taxon>
        <taxon>Cellulomonadaceae</taxon>
        <taxon>Cellulomonas</taxon>
    </lineage>
</organism>
<proteinExistence type="inferred from homology"/>
<dbReference type="InterPro" id="IPR012349">
    <property type="entry name" value="Split_barrel_FMN-bd"/>
</dbReference>
<dbReference type="GO" id="GO:0016491">
    <property type="term" value="F:oxidoreductase activity"/>
    <property type="evidence" value="ECO:0007669"/>
    <property type="project" value="InterPro"/>
</dbReference>
<sequence length="198" mass="21319">MSAESGRTGTMRRVNPTDLARRAARTRWFAALGRATSRLDRRLQRATDGRWTVLGRAHLPQLVLTTTGRRSGEPREVVLLHAVDGGSWVVLASNWGQAHHPAWALNLLAAPHAQVTVRGATTPVVARVAGPDEVDRLLPRMRAIWPGYEAYAQRAGRELYLFVLDPVSDGTAAPAGPGTADSADGSDETDETDDQPGG</sequence>
<reference evidence="4 5" key="1">
    <citation type="submission" date="2019-06" db="EMBL/GenBank/DDBJ databases">
        <title>Whole genome shotgun sequence of Cellulomonas gelida NBRC 3748.</title>
        <authorList>
            <person name="Hosoyama A."/>
            <person name="Uohara A."/>
            <person name="Ohji S."/>
            <person name="Ichikawa N."/>
        </authorList>
    </citation>
    <scope>NUCLEOTIDE SEQUENCE [LARGE SCALE GENOMIC DNA]</scope>
    <source>
        <strain evidence="4 5">NBRC 3748</strain>
    </source>
</reference>
<dbReference type="Gene3D" id="2.30.110.10">
    <property type="entry name" value="Electron Transport, Fmn-binding Protein, Chain A"/>
    <property type="match status" value="1"/>
</dbReference>
<dbReference type="PANTHER" id="PTHR39428:SF1">
    <property type="entry name" value="F420H(2)-DEPENDENT QUINONE REDUCTASE RV1261C"/>
    <property type="match status" value="1"/>
</dbReference>
<evidence type="ECO:0008006" key="6">
    <source>
        <dbReference type="Google" id="ProtNLM"/>
    </source>
</evidence>
<dbReference type="AlphaFoldDB" id="A0A4Y3KHE6"/>
<feature type="compositionally biased region" description="Acidic residues" evidence="3">
    <location>
        <begin position="184"/>
        <end position="198"/>
    </location>
</feature>
<evidence type="ECO:0000256" key="2">
    <source>
        <dbReference type="ARBA" id="ARBA00049106"/>
    </source>
</evidence>
<dbReference type="GO" id="GO:0070967">
    <property type="term" value="F:coenzyme F420 binding"/>
    <property type="evidence" value="ECO:0007669"/>
    <property type="project" value="TreeGrafter"/>
</dbReference>
<dbReference type="GO" id="GO:0005886">
    <property type="term" value="C:plasma membrane"/>
    <property type="evidence" value="ECO:0007669"/>
    <property type="project" value="TreeGrafter"/>
</dbReference>
<feature type="region of interest" description="Disordered" evidence="3">
    <location>
        <begin position="171"/>
        <end position="198"/>
    </location>
</feature>
<comment type="similarity">
    <text evidence="1">Belongs to the F420H(2)-dependent quinone reductase family.</text>
</comment>
<dbReference type="EMBL" id="BJLQ01000004">
    <property type="protein sequence ID" value="GEA83422.1"/>
    <property type="molecule type" value="Genomic_DNA"/>
</dbReference>
<comment type="catalytic activity">
    <reaction evidence="2">
        <text>oxidized coenzyme F420-(gamma-L-Glu)(n) + a quinol + H(+) = reduced coenzyme F420-(gamma-L-Glu)(n) + a quinone</text>
        <dbReference type="Rhea" id="RHEA:39663"/>
        <dbReference type="Rhea" id="RHEA-COMP:12939"/>
        <dbReference type="Rhea" id="RHEA-COMP:14378"/>
        <dbReference type="ChEBI" id="CHEBI:15378"/>
        <dbReference type="ChEBI" id="CHEBI:24646"/>
        <dbReference type="ChEBI" id="CHEBI:132124"/>
        <dbReference type="ChEBI" id="CHEBI:133980"/>
        <dbReference type="ChEBI" id="CHEBI:139511"/>
    </reaction>
</comment>
<evidence type="ECO:0000313" key="4">
    <source>
        <dbReference type="EMBL" id="GEA83422.1"/>
    </source>
</evidence>
<keyword evidence="5" id="KW-1185">Reference proteome</keyword>
<protein>
    <recommendedName>
        <fullName evidence="6">Nitroreductase</fullName>
    </recommendedName>
</protein>
<evidence type="ECO:0000313" key="5">
    <source>
        <dbReference type="Proteomes" id="UP000320461"/>
    </source>
</evidence>
<name>A0A4Y3KHE6_9CELL</name>
<dbReference type="SUPFAM" id="SSF50475">
    <property type="entry name" value="FMN-binding split barrel"/>
    <property type="match status" value="1"/>
</dbReference>
<evidence type="ECO:0000256" key="1">
    <source>
        <dbReference type="ARBA" id="ARBA00008710"/>
    </source>
</evidence>
<evidence type="ECO:0000256" key="3">
    <source>
        <dbReference type="SAM" id="MobiDB-lite"/>
    </source>
</evidence>
<comment type="caution">
    <text evidence="4">The sequence shown here is derived from an EMBL/GenBank/DDBJ whole genome shotgun (WGS) entry which is preliminary data.</text>
</comment>
<dbReference type="InterPro" id="IPR004378">
    <property type="entry name" value="F420H2_quin_Rdtase"/>
</dbReference>
<accession>A0A4Y3KHE6</accession>
<dbReference type="NCBIfam" id="TIGR00026">
    <property type="entry name" value="hi_GC_TIGR00026"/>
    <property type="match status" value="1"/>
</dbReference>
<feature type="compositionally biased region" description="Low complexity" evidence="3">
    <location>
        <begin position="171"/>
        <end position="183"/>
    </location>
</feature>